<dbReference type="Proteomes" id="UP001205603">
    <property type="component" value="Unassembled WGS sequence"/>
</dbReference>
<dbReference type="Pfam" id="PF00485">
    <property type="entry name" value="PRK"/>
    <property type="match status" value="1"/>
</dbReference>
<dbReference type="Gene3D" id="3.30.980.10">
    <property type="entry name" value="Threonyl-trna Synthetase, Chain A, domain 2"/>
    <property type="match status" value="1"/>
</dbReference>
<dbReference type="InterPro" id="IPR018163">
    <property type="entry name" value="Thr/Ala-tRNA-synth_IIc_edit"/>
</dbReference>
<keyword evidence="2" id="KW-0808">Transferase</keyword>
<evidence type="ECO:0000313" key="2">
    <source>
        <dbReference type="EMBL" id="MCP9610728.1"/>
    </source>
</evidence>
<dbReference type="InterPro" id="IPR006083">
    <property type="entry name" value="PRK/URK"/>
</dbReference>
<name>A0ABT1MDL3_9BACT</name>
<dbReference type="SUPFAM" id="SSF55186">
    <property type="entry name" value="ThrRS/AlaRS common domain"/>
    <property type="match status" value="1"/>
</dbReference>
<sequence length="562" mass="64672">METRKDIDKNIEIISQDLGHRVKVKEGSSLKEIYQQLGIRLSYPILCARVNNKTEELDYRVYNPKQIEFIDITHPSGMRAYVRSLCFVLYKAIEDIMPGTRLRIEHSVSKGYYCGLGDRIEITPEMVSAIKKRMSEIVDADYAFERIECPTADALKLFKEHNMPDKVALLESSRTLYTIYYKLDNLIDYYYSCLVPSTGYLKVFDLIKYNGGLLLLPPSETDPSRVAEVVRQEKMLEAFKEYVNFNHIVGLSNVGNLNQAIKLRKATDLIKVSEALHEKKIAGIADEIYERNKNGGARVILISGPSSSGKTTFSKRLSIQLMTNLLVPVTISLDNYFVNRDQTPLDDDGEYDYESLYALDLKQFNHDIERLLAGEEVDLPTYNFETGRRMYRGNKLQLKSSNVLILEGIHALNPELTPQIDDMYKYKIYVSALTSISIDDHNWVPTGDNRLLRRIIRDYKYRGYTAQNSIARWPSVRRGEEKWIFPYQENADAMFNSSLLFELSVLKRHAVPLLNAVPRDCSEYGEANRLLKFLDFFLPLTEHEIPPTSLLREFLGGSSFKY</sequence>
<dbReference type="PANTHER" id="PTHR10285">
    <property type="entry name" value="URIDINE KINASE"/>
    <property type="match status" value="1"/>
</dbReference>
<dbReference type="SUPFAM" id="SSF52540">
    <property type="entry name" value="P-loop containing nucleoside triphosphate hydrolases"/>
    <property type="match status" value="1"/>
</dbReference>
<dbReference type="InterPro" id="IPR027417">
    <property type="entry name" value="P-loop_NTPase"/>
</dbReference>
<reference evidence="2 3" key="1">
    <citation type="submission" date="2022-07" db="EMBL/GenBank/DDBJ databases">
        <title>Fecal culturing of patients with breast cancer.</title>
        <authorList>
            <person name="Teng N.M.Y."/>
            <person name="Kiu R."/>
            <person name="Evans R."/>
            <person name="Baker D.J."/>
            <person name="Zenner C."/>
            <person name="Robinson S.D."/>
            <person name="Hall L.J."/>
        </authorList>
    </citation>
    <scope>NUCLEOTIDE SEQUENCE [LARGE SCALE GENOMIC DNA]</scope>
    <source>
        <strain evidence="2 3">LH1063</strain>
    </source>
</reference>
<dbReference type="PRINTS" id="PR00988">
    <property type="entry name" value="URIDINKINASE"/>
</dbReference>
<organism evidence="2 3">
    <name type="scientific">Coprobacter tertius</name>
    <dbReference type="NCBI Taxonomy" id="2944915"/>
    <lineage>
        <taxon>Bacteria</taxon>
        <taxon>Pseudomonadati</taxon>
        <taxon>Bacteroidota</taxon>
        <taxon>Bacteroidia</taxon>
        <taxon>Bacteroidales</taxon>
        <taxon>Barnesiellaceae</taxon>
        <taxon>Coprobacter</taxon>
    </lineage>
</organism>
<dbReference type="GO" id="GO:0016787">
    <property type="term" value="F:hydrolase activity"/>
    <property type="evidence" value="ECO:0007669"/>
    <property type="project" value="UniProtKB-KW"/>
</dbReference>
<protein>
    <submittedName>
        <fullName evidence="2">Nucleoside kinase</fullName>
    </submittedName>
</protein>
<feature type="domain" description="Phosphoribulokinase/uridine kinase" evidence="1">
    <location>
        <begin position="299"/>
        <end position="496"/>
    </location>
</feature>
<dbReference type="Gene3D" id="3.40.50.300">
    <property type="entry name" value="P-loop containing nucleotide triphosphate hydrolases"/>
    <property type="match status" value="1"/>
</dbReference>
<keyword evidence="2" id="KW-0378">Hydrolase</keyword>
<accession>A0ABT1MDL3</accession>
<evidence type="ECO:0000259" key="1">
    <source>
        <dbReference type="Pfam" id="PF00485"/>
    </source>
</evidence>
<proteinExistence type="predicted"/>
<dbReference type="CDD" id="cd02028">
    <property type="entry name" value="UMPK_like"/>
    <property type="match status" value="1"/>
</dbReference>
<keyword evidence="3" id="KW-1185">Reference proteome</keyword>
<gene>
    <name evidence="2" type="ORF">NMU02_01290</name>
</gene>
<comment type="caution">
    <text evidence="2">The sequence shown here is derived from an EMBL/GenBank/DDBJ whole genome shotgun (WGS) entry which is preliminary data.</text>
</comment>
<evidence type="ECO:0000313" key="3">
    <source>
        <dbReference type="Proteomes" id="UP001205603"/>
    </source>
</evidence>
<dbReference type="EMBL" id="JANDHW010000001">
    <property type="protein sequence ID" value="MCP9610728.1"/>
    <property type="molecule type" value="Genomic_DNA"/>
</dbReference>
<dbReference type="RefSeq" id="WP_255025293.1">
    <property type="nucleotide sequence ID" value="NZ_JANDHW010000001.1"/>
</dbReference>
<keyword evidence="2" id="KW-0418">Kinase</keyword>
<dbReference type="GO" id="GO:0016301">
    <property type="term" value="F:kinase activity"/>
    <property type="evidence" value="ECO:0007669"/>
    <property type="project" value="UniProtKB-KW"/>
</dbReference>